<dbReference type="NCBIfam" id="TIGR04131">
    <property type="entry name" value="Bac_Flav_CTERM"/>
    <property type="match status" value="1"/>
</dbReference>
<keyword evidence="4" id="KW-0813">Transport</keyword>
<gene>
    <name evidence="6" type="ORF">SAMN04488055_0001</name>
</gene>
<dbReference type="SMART" id="SM00237">
    <property type="entry name" value="Calx_beta"/>
    <property type="match status" value="3"/>
</dbReference>
<dbReference type="InterPro" id="IPR051171">
    <property type="entry name" value="CaCA"/>
</dbReference>
<dbReference type="PANTHER" id="PTHR11878:SF65">
    <property type="entry name" value="NA_CA-EXCHANGE PROTEIN, ISOFORM G"/>
    <property type="match status" value="1"/>
</dbReference>
<keyword evidence="4" id="KW-0406">Ion transport</keyword>
<evidence type="ECO:0000256" key="4">
    <source>
        <dbReference type="ARBA" id="ARBA00023065"/>
    </source>
</evidence>
<evidence type="ECO:0000256" key="1">
    <source>
        <dbReference type="ARBA" id="ARBA00022729"/>
    </source>
</evidence>
<sequence length="1169" mass="120738">GTATGFTVTGATVNITDATGTSANKQLTLTPDASTVAEGGSIQVKVSLPTNIITSEAQTISLTSGAGTVATLLGTEYTLPATVTIPAGGNDATFTLTANTDQIIEPNETLEIKATATIFGEAVTTSSNIAITDVTASKLITITGATTVTEGNSVTITFSLPAGTTTAEAIEINLAQGTNTPAVIAADLNGGIPDKVIIPAGGNDVTLTIQANTDGVIETVEKLHLIPSAAGGFTFSQDVLLDVLDETHSGTITFTSNTASILEADGVATITVSLPGVLTAGSDIQVNITKGSSTASLSDHSALPASVTILSGQHETTFTVSAPLDLILEGTESLVLEGSALGYGVSGTTIQIEDSTRRDPLNTVISLHPNGGSIAEGTTGHFYVSLPPNVESGTPIVVQLAKVGASSTAADTDHTNIPASITIPANNNTSANFDISAVIDGIIEPVETVLVDGVVPAGFTFAGASIDITDATGLTLANRQISITIDSTILHEGNTSKVTFALPGGITSATDIAINVSAYSGFSAGSADFTLTPNTVILPKDVNEVTVILEAIADNTDEPDEQLKLTGTATGFTVLHSNIMTIPGSGAPAVTVTAVKTTDAAEPSTPGVFTIKLPGSAAAPADITVNYTVTGTAVSNEDYEPLSGVAIIKAGDNGITIPVVVKDDQIIEGDETLQLTLQSASFVHFGNTIAASVDNTGGAGMLILDDENIAEGRKILIEKVSDASEPSNNGSVRIRFADAQFTATVPVTVTYTVSGTATADIDYNALSGTVTIPAGDHDMIIQIVPKDDTDQEGTETIIIQLTGASAGLPLATQQQATVNLADNDMMTVEVSAPASVTEGTVIPVKVRASQITPVDMPVTISLQHDAFRTVTTSAIFTIIIPANQQEATLNVVLDDNDINDNNGFVNLAIQPFAGVGQPYGIGTKATAATIVTDNDPLEISFKVDTARVKEGNTGITPLGFTVKLNRMSSRVINLNYQFADAFEGAGADKDPMRARAGEDFQSHITSLAIAPMQLEAEIVVPVIGDVDSEIDQLFAIRLTTATVASSENAPSVVNPLIAIGIIQNDDQPIEMEIRVNKGLSPNGDGKNDVLIIENLEKYVQNEIVIVNRWGGTIYKTSNYNNQSNNFSGRANTGGGSGSNLPDGSYFYVLHVWDSNGNMTRHTGYIVLKR</sequence>
<name>A0A1N6CZZ8_9BACT</name>
<proteinExistence type="predicted"/>
<keyword evidence="3" id="KW-0106">Calcium</keyword>
<organism evidence="6 7">
    <name type="scientific">Chitinophaga niabensis</name>
    <dbReference type="NCBI Taxonomy" id="536979"/>
    <lineage>
        <taxon>Bacteria</taxon>
        <taxon>Pseudomonadati</taxon>
        <taxon>Bacteroidota</taxon>
        <taxon>Chitinophagia</taxon>
        <taxon>Chitinophagales</taxon>
        <taxon>Chitinophagaceae</taxon>
        <taxon>Chitinophaga</taxon>
    </lineage>
</organism>
<dbReference type="GO" id="GO:0016020">
    <property type="term" value="C:membrane"/>
    <property type="evidence" value="ECO:0007669"/>
    <property type="project" value="InterPro"/>
</dbReference>
<dbReference type="Gene3D" id="2.60.40.2030">
    <property type="match status" value="4"/>
</dbReference>
<dbReference type="OrthoDB" id="599434at2"/>
<feature type="non-terminal residue" evidence="6">
    <location>
        <position position="1"/>
    </location>
</feature>
<dbReference type="Pfam" id="PF03160">
    <property type="entry name" value="Calx-beta"/>
    <property type="match status" value="5"/>
</dbReference>
<dbReference type="STRING" id="536979.SAMN04488055_0001"/>
<protein>
    <submittedName>
        <fullName evidence="6">Gliding motility-associated C-terminal domain-containing protein</fullName>
    </submittedName>
</protein>
<dbReference type="GO" id="GO:0007154">
    <property type="term" value="P:cell communication"/>
    <property type="evidence" value="ECO:0007669"/>
    <property type="project" value="InterPro"/>
</dbReference>
<evidence type="ECO:0000313" key="6">
    <source>
        <dbReference type="EMBL" id="SIN64085.1"/>
    </source>
</evidence>
<feature type="domain" description="Calx-beta" evidence="5">
    <location>
        <begin position="699"/>
        <end position="802"/>
    </location>
</feature>
<dbReference type="Proteomes" id="UP000185003">
    <property type="component" value="Unassembled WGS sequence"/>
</dbReference>
<feature type="domain" description="Calx-beta" evidence="5">
    <location>
        <begin position="570"/>
        <end position="678"/>
    </location>
</feature>
<dbReference type="PANTHER" id="PTHR11878">
    <property type="entry name" value="SODIUM/CALCIUM EXCHANGER"/>
    <property type="match status" value="1"/>
</dbReference>
<dbReference type="SUPFAM" id="SSF141072">
    <property type="entry name" value="CalX-like"/>
    <property type="match status" value="5"/>
</dbReference>
<evidence type="ECO:0000259" key="5">
    <source>
        <dbReference type="SMART" id="SM00237"/>
    </source>
</evidence>
<keyword evidence="7" id="KW-1185">Reference proteome</keyword>
<reference evidence="6 7" key="1">
    <citation type="submission" date="2016-11" db="EMBL/GenBank/DDBJ databases">
        <authorList>
            <person name="Jaros S."/>
            <person name="Januszkiewicz K."/>
            <person name="Wedrychowicz H."/>
        </authorList>
    </citation>
    <scope>NUCLEOTIDE SEQUENCE [LARGE SCALE GENOMIC DNA]</scope>
    <source>
        <strain evidence="6 7">DSM 24787</strain>
    </source>
</reference>
<dbReference type="RefSeq" id="WP_074237052.1">
    <property type="nucleotide sequence ID" value="NZ_FSRA01000001.1"/>
</dbReference>
<evidence type="ECO:0000256" key="3">
    <source>
        <dbReference type="ARBA" id="ARBA00022837"/>
    </source>
</evidence>
<keyword evidence="2" id="KW-0677">Repeat</keyword>
<dbReference type="EMBL" id="FSRA01000001">
    <property type="protein sequence ID" value="SIN64085.1"/>
    <property type="molecule type" value="Genomic_DNA"/>
</dbReference>
<dbReference type="Pfam" id="PF13585">
    <property type="entry name" value="CHU_C"/>
    <property type="match status" value="1"/>
</dbReference>
<feature type="domain" description="Calx-beta" evidence="5">
    <location>
        <begin position="239"/>
        <end position="337"/>
    </location>
</feature>
<keyword evidence="1" id="KW-0732">Signal</keyword>
<dbReference type="InterPro" id="IPR026341">
    <property type="entry name" value="T9SS_type_B"/>
</dbReference>
<evidence type="ECO:0000256" key="2">
    <source>
        <dbReference type="ARBA" id="ARBA00022737"/>
    </source>
</evidence>
<accession>A0A1N6CZZ8</accession>
<dbReference type="AlphaFoldDB" id="A0A1N6CZZ8"/>
<evidence type="ECO:0000313" key="7">
    <source>
        <dbReference type="Proteomes" id="UP000185003"/>
    </source>
</evidence>
<dbReference type="InterPro" id="IPR003644">
    <property type="entry name" value="Calx_beta"/>
</dbReference>
<dbReference type="InterPro" id="IPR038081">
    <property type="entry name" value="CalX-like_sf"/>
</dbReference>
<dbReference type="GO" id="GO:0030001">
    <property type="term" value="P:metal ion transport"/>
    <property type="evidence" value="ECO:0007669"/>
    <property type="project" value="TreeGrafter"/>
</dbReference>